<dbReference type="VEuPathDB" id="FungiDB:P170DRAFT_391019"/>
<accession>A0A2I2FVQ6</accession>
<protein>
    <submittedName>
        <fullName evidence="2">Uncharacterized protein</fullName>
    </submittedName>
</protein>
<dbReference type="AlphaFoldDB" id="A0A2I2FVQ6"/>
<sequence length="337" mass="38050">MASHLNDRLLWLCLAGVTLFFAVRGIATDLRRVRDLTEIKHVEKEDRMISEGTEDALKLETLLKLSESTNYDLRAAALRIIAERSTKGETRDLLLEDLASNNKDRRNKALSAMHFLVSNRARKFTQPGHALARTSVCTRLQDLTTYTAIVDCLCNFLDEHVEETSTTVSPIFPKTRPLGEKKALSTLNHILQVNIPAALEAGVISRWLHKYPFPCALAEPSRRQDVVILMKTWWSDDSIMSSIFGTLTSHPEATKQLRKHGLMGSLIEENDPDDEDSDVWMVDGEDTAGSRHIPGRRLRERSAEEQAVRRRRREAMVLSDGGRPLGNDDIIQLPMSE</sequence>
<keyword evidence="3" id="KW-1185">Reference proteome</keyword>
<dbReference type="GeneID" id="36553626"/>
<dbReference type="OrthoDB" id="5385189at2759"/>
<dbReference type="Proteomes" id="UP000234275">
    <property type="component" value="Unassembled WGS sequence"/>
</dbReference>
<reference evidence="2 3" key="1">
    <citation type="submission" date="2016-12" db="EMBL/GenBank/DDBJ databases">
        <title>The genomes of Aspergillus section Nigri reveals drivers in fungal speciation.</title>
        <authorList>
            <consortium name="DOE Joint Genome Institute"/>
            <person name="Vesth T.C."/>
            <person name="Nybo J."/>
            <person name="Theobald S."/>
            <person name="Brandl J."/>
            <person name="Frisvad J.C."/>
            <person name="Nielsen K.F."/>
            <person name="Lyhne E.K."/>
            <person name="Kogle M.E."/>
            <person name="Kuo A."/>
            <person name="Riley R."/>
            <person name="Clum A."/>
            <person name="Nolan M."/>
            <person name="Lipzen A."/>
            <person name="Salamov A."/>
            <person name="Henrissat B."/>
            <person name="Wiebenga A."/>
            <person name="De Vries R.P."/>
            <person name="Grigoriev I.V."/>
            <person name="Mortensen U.H."/>
            <person name="Andersen M.R."/>
            <person name="Baker S.E."/>
        </authorList>
    </citation>
    <scope>NUCLEOTIDE SEQUENCE [LARGE SCALE GENOMIC DNA]</scope>
    <source>
        <strain evidence="2 3">IBT 23096</strain>
    </source>
</reference>
<dbReference type="EMBL" id="MSFO01000008">
    <property type="protein sequence ID" value="PLB44718.1"/>
    <property type="molecule type" value="Genomic_DNA"/>
</dbReference>
<feature type="region of interest" description="Disordered" evidence="1">
    <location>
        <begin position="297"/>
        <end position="337"/>
    </location>
</feature>
<dbReference type="STRING" id="1392250.A0A2I2FVQ6"/>
<name>A0A2I2FVQ6_9EURO</name>
<dbReference type="RefSeq" id="XP_024700020.1">
    <property type="nucleotide sequence ID" value="XM_024845927.1"/>
</dbReference>
<evidence type="ECO:0000256" key="1">
    <source>
        <dbReference type="SAM" id="MobiDB-lite"/>
    </source>
</evidence>
<proteinExistence type="predicted"/>
<dbReference type="InterPro" id="IPR016024">
    <property type="entry name" value="ARM-type_fold"/>
</dbReference>
<organism evidence="2 3">
    <name type="scientific">Aspergillus steynii IBT 23096</name>
    <dbReference type="NCBI Taxonomy" id="1392250"/>
    <lineage>
        <taxon>Eukaryota</taxon>
        <taxon>Fungi</taxon>
        <taxon>Dikarya</taxon>
        <taxon>Ascomycota</taxon>
        <taxon>Pezizomycotina</taxon>
        <taxon>Eurotiomycetes</taxon>
        <taxon>Eurotiomycetidae</taxon>
        <taxon>Eurotiales</taxon>
        <taxon>Aspergillaceae</taxon>
        <taxon>Aspergillus</taxon>
        <taxon>Aspergillus subgen. Circumdati</taxon>
    </lineage>
</organism>
<comment type="caution">
    <text evidence="2">The sequence shown here is derived from an EMBL/GenBank/DDBJ whole genome shotgun (WGS) entry which is preliminary data.</text>
</comment>
<gene>
    <name evidence="2" type="ORF">P170DRAFT_391019</name>
</gene>
<evidence type="ECO:0000313" key="3">
    <source>
        <dbReference type="Proteomes" id="UP000234275"/>
    </source>
</evidence>
<evidence type="ECO:0000313" key="2">
    <source>
        <dbReference type="EMBL" id="PLB44718.1"/>
    </source>
</evidence>
<dbReference type="SUPFAM" id="SSF48371">
    <property type="entry name" value="ARM repeat"/>
    <property type="match status" value="1"/>
</dbReference>